<dbReference type="RefSeq" id="WP_284214974.1">
    <property type="nucleotide sequence ID" value="NZ_JARXOV010000035.1"/>
</dbReference>
<organism evidence="1 2">
    <name type="scientific">Comamonas jiangduensis</name>
    <dbReference type="NCBI Taxonomy" id="1194168"/>
    <lineage>
        <taxon>Bacteria</taxon>
        <taxon>Pseudomonadati</taxon>
        <taxon>Pseudomonadota</taxon>
        <taxon>Betaproteobacteria</taxon>
        <taxon>Burkholderiales</taxon>
        <taxon>Comamonadaceae</taxon>
        <taxon>Comamonas</taxon>
    </lineage>
</organism>
<comment type="caution">
    <text evidence="1">The sequence shown here is derived from an EMBL/GenBank/DDBJ whole genome shotgun (WGS) entry which is preliminary data.</text>
</comment>
<accession>A0ABV4IBC0</accession>
<keyword evidence="2" id="KW-1185">Reference proteome</keyword>
<name>A0ABV4IBC0_9BURK</name>
<reference evidence="1 2" key="1">
    <citation type="submission" date="2024-08" db="EMBL/GenBank/DDBJ databases">
        <authorList>
            <person name="Feng Z."/>
            <person name="Ronholm J."/>
        </authorList>
    </citation>
    <scope>NUCLEOTIDE SEQUENCE [LARGE SCALE GENOMIC DNA]</scope>
    <source>
        <strain evidence="1 2">4-AB0-8</strain>
    </source>
</reference>
<protein>
    <submittedName>
        <fullName evidence="1">Uncharacterized protein</fullName>
    </submittedName>
</protein>
<proteinExistence type="predicted"/>
<dbReference type="EMBL" id="JBGJLR010000004">
    <property type="protein sequence ID" value="MEZ2739081.1"/>
    <property type="molecule type" value="Genomic_DNA"/>
</dbReference>
<evidence type="ECO:0000313" key="2">
    <source>
        <dbReference type="Proteomes" id="UP001567350"/>
    </source>
</evidence>
<dbReference type="Proteomes" id="UP001567350">
    <property type="component" value="Unassembled WGS sequence"/>
</dbReference>
<dbReference type="GeneID" id="300073024"/>
<evidence type="ECO:0000313" key="1">
    <source>
        <dbReference type="EMBL" id="MEZ2739081.1"/>
    </source>
</evidence>
<gene>
    <name evidence="1" type="ORF">ACBP88_06320</name>
</gene>
<sequence length="105" mass="11997">MDMIWEPFFCYELRGGRTPLGAQNGLIYGTVQAQQGELLQHVWRRVCLFIQRDGVFVAQTWSDKVTGAYRFERLDAAETYFVIAFDHTGMHRAVAANDLVPEVQA</sequence>